<evidence type="ECO:0008006" key="3">
    <source>
        <dbReference type="Google" id="ProtNLM"/>
    </source>
</evidence>
<evidence type="ECO:0000313" key="1">
    <source>
        <dbReference type="EMBL" id="OKA18152.1"/>
    </source>
</evidence>
<proteinExistence type="predicted"/>
<name>A0A853ZTL7_9PSED</name>
<sequence>MIENSLIDRLSPLVDGRVYFGVAPEGAVLPRLILQTVSEGAGFTLTGWDGSSDLSIQVDAWGASHFKALTLARQAFVAMTTDGDDFTTGSADRLPDAFEDDTGLFSVSWEYTLQP</sequence>
<comment type="caution">
    <text evidence="1">The sequence shown here is derived from an EMBL/GenBank/DDBJ whole genome shotgun (WGS) entry which is preliminary data.</text>
</comment>
<evidence type="ECO:0000313" key="2">
    <source>
        <dbReference type="Proteomes" id="UP000185990"/>
    </source>
</evidence>
<dbReference type="AlphaFoldDB" id="A0A853ZTL7"/>
<gene>
    <name evidence="1" type="ORF">BOH74_20820</name>
</gene>
<reference evidence="1 2" key="1">
    <citation type="submission" date="2016-11" db="EMBL/GenBank/DDBJ databases">
        <title>Draft genome of Pseudomonas versuta A4R1.12.</title>
        <authorList>
            <person name="See-Too W.-S."/>
        </authorList>
    </citation>
    <scope>NUCLEOTIDE SEQUENCE [LARGE SCALE GENOMIC DNA]</scope>
    <source>
        <strain evidence="1 2">A4R1.12</strain>
    </source>
</reference>
<dbReference type="EMBL" id="MPJD01000040">
    <property type="protein sequence ID" value="OKA18152.1"/>
    <property type="molecule type" value="Genomic_DNA"/>
</dbReference>
<dbReference type="Proteomes" id="UP000185990">
    <property type="component" value="Unassembled WGS sequence"/>
</dbReference>
<dbReference type="RefSeq" id="WP_073510563.1">
    <property type="nucleotide sequence ID" value="NZ_MPJD01000040.1"/>
</dbReference>
<accession>A0A853ZTL7</accession>
<protein>
    <recommendedName>
        <fullName evidence="3">DUF3168 domain-containing protein</fullName>
    </recommendedName>
</protein>
<organism evidence="1 2">
    <name type="scientific">Pseudomonas versuta</name>
    <dbReference type="NCBI Taxonomy" id="1788301"/>
    <lineage>
        <taxon>Bacteria</taxon>
        <taxon>Pseudomonadati</taxon>
        <taxon>Pseudomonadota</taxon>
        <taxon>Gammaproteobacteria</taxon>
        <taxon>Pseudomonadales</taxon>
        <taxon>Pseudomonadaceae</taxon>
        <taxon>Pseudomonas</taxon>
    </lineage>
</organism>